<evidence type="ECO:0000256" key="1">
    <source>
        <dbReference type="ARBA" id="ARBA00001924"/>
    </source>
</evidence>
<accession>A0A6I4HWT4</accession>
<dbReference type="KEGG" id="mgik:GO620_000360"/>
<organism evidence="7 8">
    <name type="scientific">Mucilaginibacter ginkgonis</name>
    <dbReference type="NCBI Taxonomy" id="2682091"/>
    <lineage>
        <taxon>Bacteria</taxon>
        <taxon>Pseudomonadati</taxon>
        <taxon>Bacteroidota</taxon>
        <taxon>Sphingobacteriia</taxon>
        <taxon>Sphingobacteriales</taxon>
        <taxon>Sphingobacteriaceae</taxon>
        <taxon>Mucilaginibacter</taxon>
    </lineage>
</organism>
<reference evidence="7 8" key="1">
    <citation type="submission" date="2020-12" db="EMBL/GenBank/DDBJ databases">
        <title>HMF7856_wgs.fasta genome submission.</title>
        <authorList>
            <person name="Kang H."/>
            <person name="Kim H."/>
            <person name="Joh K."/>
        </authorList>
    </citation>
    <scope>NUCLEOTIDE SEQUENCE [LARGE SCALE GENOMIC DNA]</scope>
    <source>
        <strain evidence="7 8">HMF7856</strain>
    </source>
</reference>
<dbReference type="InterPro" id="IPR005066">
    <property type="entry name" value="MoCF_OxRdtse_dimer"/>
</dbReference>
<dbReference type="Pfam" id="PF00174">
    <property type="entry name" value="Oxidored_molyb"/>
    <property type="match status" value="1"/>
</dbReference>
<evidence type="ECO:0000256" key="4">
    <source>
        <dbReference type="ARBA" id="ARBA00023002"/>
    </source>
</evidence>
<dbReference type="GO" id="GO:0020037">
    <property type="term" value="F:heme binding"/>
    <property type="evidence" value="ECO:0007669"/>
    <property type="project" value="TreeGrafter"/>
</dbReference>
<proteinExistence type="predicted"/>
<evidence type="ECO:0000259" key="6">
    <source>
        <dbReference type="Pfam" id="PF03404"/>
    </source>
</evidence>
<dbReference type="PANTHER" id="PTHR19372">
    <property type="entry name" value="SULFITE REDUCTASE"/>
    <property type="match status" value="1"/>
</dbReference>
<keyword evidence="4" id="KW-0560">Oxidoreductase</keyword>
<dbReference type="InterPro" id="IPR008335">
    <property type="entry name" value="Mopterin_OxRdtase_euk"/>
</dbReference>
<evidence type="ECO:0000259" key="5">
    <source>
        <dbReference type="Pfam" id="PF00174"/>
    </source>
</evidence>
<dbReference type="CDD" id="cd02110">
    <property type="entry name" value="SO_family_Moco_dimer"/>
    <property type="match status" value="1"/>
</dbReference>
<keyword evidence="8" id="KW-1185">Reference proteome</keyword>
<keyword evidence="2" id="KW-0500">Molybdenum</keyword>
<name>A0A6I4HWT4_9SPHI</name>
<feature type="domain" description="Moybdenum cofactor oxidoreductase dimerisation" evidence="6">
    <location>
        <begin position="257"/>
        <end position="366"/>
    </location>
</feature>
<gene>
    <name evidence="7" type="ORF">GO620_000360</name>
</gene>
<dbReference type="InterPro" id="IPR036374">
    <property type="entry name" value="OxRdtase_Mopterin-bd_sf"/>
</dbReference>
<dbReference type="Proteomes" id="UP000429232">
    <property type="component" value="Chromosome"/>
</dbReference>
<keyword evidence="3" id="KW-0479">Metal-binding</keyword>
<dbReference type="EMBL" id="CP066775">
    <property type="protein sequence ID" value="QQL49938.1"/>
    <property type="molecule type" value="Genomic_DNA"/>
</dbReference>
<dbReference type="Pfam" id="PF03404">
    <property type="entry name" value="Mo-co_dimer"/>
    <property type="match status" value="1"/>
</dbReference>
<dbReference type="GO" id="GO:0043546">
    <property type="term" value="F:molybdopterin cofactor binding"/>
    <property type="evidence" value="ECO:0007669"/>
    <property type="project" value="TreeGrafter"/>
</dbReference>
<dbReference type="SUPFAM" id="SSF81296">
    <property type="entry name" value="E set domains"/>
    <property type="match status" value="1"/>
</dbReference>
<dbReference type="InterPro" id="IPR014756">
    <property type="entry name" value="Ig_E-set"/>
</dbReference>
<feature type="domain" description="Oxidoreductase molybdopterin-binding" evidence="5">
    <location>
        <begin position="60"/>
        <end position="237"/>
    </location>
</feature>
<dbReference type="PANTHER" id="PTHR19372:SF7">
    <property type="entry name" value="SULFITE OXIDASE, MITOCHONDRIAL"/>
    <property type="match status" value="1"/>
</dbReference>
<dbReference type="GO" id="GO:0006790">
    <property type="term" value="P:sulfur compound metabolic process"/>
    <property type="evidence" value="ECO:0007669"/>
    <property type="project" value="TreeGrafter"/>
</dbReference>
<dbReference type="GO" id="GO:0008482">
    <property type="term" value="F:sulfite oxidase activity"/>
    <property type="evidence" value="ECO:0007669"/>
    <property type="project" value="TreeGrafter"/>
</dbReference>
<dbReference type="RefSeq" id="WP_157523357.1">
    <property type="nucleotide sequence ID" value="NZ_CP066775.1"/>
</dbReference>
<sequence length="375" mass="42170">MNKQYQGSETSTEIENVSKSTQGSFPGLIIREKEPANYEYPFPMLDDFITPDNQFFVRTHFPVPDISSKDWKLTITGEIENEFSINYHELKMLPSKTVVATLECAGNGRANMVPKMKGLLWEQGAVGNAKWTGVPLSVLLKKAGIKSDAVEVILEGADKGAITEEPKSPGEIHFARSLTLTKALQEEVLIAYQMNGKDLTPIHGYPVRAIVPGWYGMASVKWLIKIIVVNKPFDGYWQTLEYAYWSRPDGHPSLKPVSEVQVKAQIARPALSELIEKGTTYTITGAAWSGEKAIEKVEISINEGKSWEVVDLTSQPMPHSWVLWEYNWQVPIKQSKYKLMVKATDCAGNTQPSEHDADRRTYMINKIIKHEVEVQ</sequence>
<dbReference type="Gene3D" id="2.60.40.650">
    <property type="match status" value="1"/>
</dbReference>
<evidence type="ECO:0000313" key="7">
    <source>
        <dbReference type="EMBL" id="QQL49938.1"/>
    </source>
</evidence>
<dbReference type="PRINTS" id="PR00407">
    <property type="entry name" value="EUMOPTERIN"/>
</dbReference>
<dbReference type="AlphaFoldDB" id="A0A6I4HWT4"/>
<dbReference type="SUPFAM" id="SSF56524">
    <property type="entry name" value="Oxidoreductase molybdopterin-binding domain"/>
    <property type="match status" value="1"/>
</dbReference>
<dbReference type="Gene3D" id="3.90.420.10">
    <property type="entry name" value="Oxidoreductase, molybdopterin-binding domain"/>
    <property type="match status" value="1"/>
</dbReference>
<protein>
    <submittedName>
        <fullName evidence="7">Sulfite oxidase</fullName>
    </submittedName>
</protein>
<dbReference type="GO" id="GO:0030151">
    <property type="term" value="F:molybdenum ion binding"/>
    <property type="evidence" value="ECO:0007669"/>
    <property type="project" value="InterPro"/>
</dbReference>
<evidence type="ECO:0000256" key="2">
    <source>
        <dbReference type="ARBA" id="ARBA00022505"/>
    </source>
</evidence>
<dbReference type="InterPro" id="IPR000572">
    <property type="entry name" value="OxRdtase_Mopterin-bd_dom"/>
</dbReference>
<evidence type="ECO:0000256" key="3">
    <source>
        <dbReference type="ARBA" id="ARBA00022723"/>
    </source>
</evidence>
<evidence type="ECO:0000313" key="8">
    <source>
        <dbReference type="Proteomes" id="UP000429232"/>
    </source>
</evidence>
<comment type="cofactor">
    <cofactor evidence="1">
        <name>Mo-molybdopterin</name>
        <dbReference type="ChEBI" id="CHEBI:71302"/>
    </cofactor>
</comment>